<evidence type="ECO:0000259" key="2">
    <source>
        <dbReference type="PROSITE" id="PS50234"/>
    </source>
</evidence>
<comment type="caution">
    <text evidence="3">The sequence shown here is derived from an EMBL/GenBank/DDBJ whole genome shotgun (WGS) entry which is preliminary data.</text>
</comment>
<dbReference type="PANTHER" id="PTHR34706">
    <property type="entry name" value="SLR1338 PROTEIN"/>
    <property type="match status" value="1"/>
</dbReference>
<feature type="compositionally biased region" description="Polar residues" evidence="1">
    <location>
        <begin position="433"/>
        <end position="443"/>
    </location>
</feature>
<dbReference type="RefSeq" id="XP_066801528.1">
    <property type="nucleotide sequence ID" value="XM_066948069.1"/>
</dbReference>
<feature type="compositionally biased region" description="Low complexity" evidence="1">
    <location>
        <begin position="216"/>
        <end position="225"/>
    </location>
</feature>
<evidence type="ECO:0000256" key="1">
    <source>
        <dbReference type="SAM" id="MobiDB-lite"/>
    </source>
</evidence>
<dbReference type="KEGG" id="kne:92182233"/>
<evidence type="ECO:0000313" key="3">
    <source>
        <dbReference type="EMBL" id="KAK8849640.1"/>
    </source>
</evidence>
<evidence type="ECO:0000313" key="4">
    <source>
        <dbReference type="Proteomes" id="UP001388673"/>
    </source>
</evidence>
<feature type="compositionally biased region" description="Polar residues" evidence="1">
    <location>
        <begin position="295"/>
        <end position="313"/>
    </location>
</feature>
<feature type="domain" description="VWFA" evidence="2">
    <location>
        <begin position="514"/>
        <end position="741"/>
    </location>
</feature>
<feature type="compositionally biased region" description="Polar residues" evidence="1">
    <location>
        <begin position="196"/>
        <end position="210"/>
    </location>
</feature>
<feature type="compositionally biased region" description="Polar residues" evidence="1">
    <location>
        <begin position="344"/>
        <end position="353"/>
    </location>
</feature>
<proteinExistence type="predicted"/>
<feature type="compositionally biased region" description="Polar residues" evidence="1">
    <location>
        <begin position="122"/>
        <end position="133"/>
    </location>
</feature>
<feature type="compositionally biased region" description="Pro residues" evidence="1">
    <location>
        <begin position="417"/>
        <end position="426"/>
    </location>
</feature>
<dbReference type="PROSITE" id="PS50234">
    <property type="entry name" value="VWFA"/>
    <property type="match status" value="1"/>
</dbReference>
<keyword evidence="4" id="KW-1185">Reference proteome</keyword>
<gene>
    <name evidence="3" type="ORF">IAR55_004975</name>
</gene>
<feature type="compositionally biased region" description="Polar residues" evidence="1">
    <location>
        <begin position="403"/>
        <end position="415"/>
    </location>
</feature>
<feature type="compositionally biased region" description="Low complexity" evidence="1">
    <location>
        <begin position="234"/>
        <end position="243"/>
    </location>
</feature>
<dbReference type="InterPro" id="IPR036465">
    <property type="entry name" value="vWFA_dom_sf"/>
</dbReference>
<dbReference type="AlphaFoldDB" id="A0AAW0YIM1"/>
<protein>
    <recommendedName>
        <fullName evidence="2">VWFA domain-containing protein</fullName>
    </recommendedName>
</protein>
<dbReference type="InterPro" id="IPR002035">
    <property type="entry name" value="VWF_A"/>
</dbReference>
<organism evidence="3 4">
    <name type="scientific">Kwoniella newhampshirensis</name>
    <dbReference type="NCBI Taxonomy" id="1651941"/>
    <lineage>
        <taxon>Eukaryota</taxon>
        <taxon>Fungi</taxon>
        <taxon>Dikarya</taxon>
        <taxon>Basidiomycota</taxon>
        <taxon>Agaricomycotina</taxon>
        <taxon>Tremellomycetes</taxon>
        <taxon>Tremellales</taxon>
        <taxon>Cryptococcaceae</taxon>
        <taxon>Kwoniella</taxon>
    </lineage>
</organism>
<feature type="compositionally biased region" description="Polar residues" evidence="1">
    <location>
        <begin position="141"/>
        <end position="158"/>
    </location>
</feature>
<accession>A0AAW0YIM1</accession>
<feature type="region of interest" description="Disordered" evidence="1">
    <location>
        <begin position="293"/>
        <end position="507"/>
    </location>
</feature>
<dbReference type="SUPFAM" id="SSF53300">
    <property type="entry name" value="vWA-like"/>
    <property type="match status" value="1"/>
</dbReference>
<dbReference type="EMBL" id="JBCAWK010000009">
    <property type="protein sequence ID" value="KAK8849640.1"/>
    <property type="molecule type" value="Genomic_DNA"/>
</dbReference>
<dbReference type="GeneID" id="92182233"/>
<dbReference type="Gene3D" id="3.40.50.410">
    <property type="entry name" value="von Willebrand factor, type A domain"/>
    <property type="match status" value="1"/>
</dbReference>
<name>A0AAW0YIM1_9TREE</name>
<reference evidence="3 4" key="1">
    <citation type="journal article" date="2024" name="bioRxiv">
        <title>Comparative genomics of Cryptococcus and Kwoniella reveals pathogenesis evolution and contrasting karyotype dynamics via intercentromeric recombination or chromosome fusion.</title>
        <authorList>
            <person name="Coelho M.A."/>
            <person name="David-Palma M."/>
            <person name="Shea T."/>
            <person name="Bowers K."/>
            <person name="McGinley-Smith S."/>
            <person name="Mohammad A.W."/>
            <person name="Gnirke A."/>
            <person name="Yurkov A.M."/>
            <person name="Nowrousian M."/>
            <person name="Sun S."/>
            <person name="Cuomo C.A."/>
            <person name="Heitman J."/>
        </authorList>
    </citation>
    <scope>NUCLEOTIDE SEQUENCE [LARGE SCALE GENOMIC DNA]</scope>
    <source>
        <strain evidence="3 4">CBS 13917</strain>
    </source>
</reference>
<dbReference type="Proteomes" id="UP001388673">
    <property type="component" value="Unassembled WGS sequence"/>
</dbReference>
<dbReference type="PANTHER" id="PTHR34706:SF1">
    <property type="entry name" value="VWFA DOMAIN-CONTAINING PROTEIN"/>
    <property type="match status" value="1"/>
</dbReference>
<feature type="region of interest" description="Disordered" evidence="1">
    <location>
        <begin position="110"/>
        <end position="280"/>
    </location>
</feature>
<sequence length="755" mass="82215">MAQRAPIERGSRFSGNIVRREDRKYQVDPMETSNHVVWAFNNRLLTQDPEYIKCVLRSYVEYKSYKGRGRSEIGYKLQPLEEEFPRFAKQFVEIRIEYGLPPSPLIRVTRRTSEAGVPPPNANTLRRTQTAAASSLRPANASISRTRTSTGATTNRPAQQDGDEPPPPPYASQDPEPEATRMLQEQLAAAAGPSGLATSATTTGPSVSSPPATPARPFSVSTPSSTRPPPQPRTPTRAAEVEPPASPPPSDPEMARVWEESQLAEAKRASLAAQREQEELDEVMRLSLAEAESIYQGSSSRPQEAGSSRQPVTINPDIQALASGVDSLTMPGDWQGPPSRNRPTDSSLDLQDNSSHSHPPLSPSRTGAHLKSKNPFLSSAEREHLQADEASGESSEDLYRPRSSYTQYEAPSQATYAPPPGPPPPHLRVATPPHTSVPSSLPARSTDRQSFGWDDDTQASLQSPANLQPPLQPQPTASHSFAPPLGQPPTLPPRRTSYLPPHDEDPLETLKDFDTVFLVDDSTSMAGERWEQARQALMEVADIASRYDENGVDVFFLNSKRVGKELKGAHEMEELFAGLVPKGATPTGIRLEAILREYMSKLERSQVVSPGSGVPGEKVKPMNLIVVTDGVFSRPISARMRALASHSSLNRAELLAKPPTDDPESVLIACAKRLDRGDFPLSQIGVQFLQIGDDSEAREALQELDDGISAAHGVRDMVDSVPFTGEEMSAGLIIKTLLGGINRRLDRRSTAKIGV</sequence>